<evidence type="ECO:0000256" key="5">
    <source>
        <dbReference type="ARBA" id="ARBA00022679"/>
    </source>
</evidence>
<dbReference type="InterPro" id="IPR036890">
    <property type="entry name" value="HATPase_C_sf"/>
</dbReference>
<dbReference type="PROSITE" id="PS50109">
    <property type="entry name" value="HIS_KIN"/>
    <property type="match status" value="1"/>
</dbReference>
<organism evidence="12 13">
    <name type="scientific">Candidatus Limenecus avicola</name>
    <dbReference type="NCBI Taxonomy" id="2840847"/>
    <lineage>
        <taxon>Bacteria</taxon>
        <taxon>Bacillati</taxon>
        <taxon>Bacillota</taxon>
        <taxon>Clostridia</taxon>
        <taxon>Eubacteriales</taxon>
        <taxon>Clostridiaceae</taxon>
        <taxon>Clostridiaceae incertae sedis</taxon>
        <taxon>Candidatus Limenecus</taxon>
    </lineage>
</organism>
<feature type="domain" description="HAMP" evidence="11">
    <location>
        <begin position="180"/>
        <end position="232"/>
    </location>
</feature>
<evidence type="ECO:0000256" key="2">
    <source>
        <dbReference type="ARBA" id="ARBA00004370"/>
    </source>
</evidence>
<keyword evidence="4" id="KW-0597">Phosphoprotein</keyword>
<evidence type="ECO:0000313" key="13">
    <source>
        <dbReference type="Proteomes" id="UP000886748"/>
    </source>
</evidence>
<dbReference type="InterPro" id="IPR003661">
    <property type="entry name" value="HisK_dim/P_dom"/>
</dbReference>
<dbReference type="EMBL" id="DVOD01000072">
    <property type="protein sequence ID" value="HIU93455.1"/>
    <property type="molecule type" value="Genomic_DNA"/>
</dbReference>
<evidence type="ECO:0000256" key="7">
    <source>
        <dbReference type="ARBA" id="ARBA00023012"/>
    </source>
</evidence>
<gene>
    <name evidence="12" type="ORF">IAD26_10040</name>
</gene>
<dbReference type="InterPro" id="IPR004358">
    <property type="entry name" value="Sig_transdc_His_kin-like_C"/>
</dbReference>
<dbReference type="Pfam" id="PF00672">
    <property type="entry name" value="HAMP"/>
    <property type="match status" value="1"/>
</dbReference>
<dbReference type="GO" id="GO:0000155">
    <property type="term" value="F:phosphorelay sensor kinase activity"/>
    <property type="evidence" value="ECO:0007669"/>
    <property type="project" value="InterPro"/>
</dbReference>
<dbReference type="InterPro" id="IPR003594">
    <property type="entry name" value="HATPase_dom"/>
</dbReference>
<keyword evidence="9" id="KW-1133">Transmembrane helix</keyword>
<dbReference type="CDD" id="cd06225">
    <property type="entry name" value="HAMP"/>
    <property type="match status" value="1"/>
</dbReference>
<dbReference type="Gene3D" id="1.10.287.130">
    <property type="match status" value="1"/>
</dbReference>
<keyword evidence="5" id="KW-0808">Transferase</keyword>
<dbReference type="Gene3D" id="6.10.340.10">
    <property type="match status" value="1"/>
</dbReference>
<feature type="domain" description="Histidine kinase" evidence="10">
    <location>
        <begin position="274"/>
        <end position="517"/>
    </location>
</feature>
<feature type="coiled-coil region" evidence="8">
    <location>
        <begin position="217"/>
        <end position="255"/>
    </location>
</feature>
<dbReference type="SUPFAM" id="SSF47384">
    <property type="entry name" value="Homodimeric domain of signal transducing histidine kinase"/>
    <property type="match status" value="1"/>
</dbReference>
<dbReference type="SUPFAM" id="SSF55874">
    <property type="entry name" value="ATPase domain of HSP90 chaperone/DNA topoisomerase II/histidine kinase"/>
    <property type="match status" value="1"/>
</dbReference>
<evidence type="ECO:0000259" key="10">
    <source>
        <dbReference type="PROSITE" id="PS50109"/>
    </source>
</evidence>
<evidence type="ECO:0000256" key="4">
    <source>
        <dbReference type="ARBA" id="ARBA00022553"/>
    </source>
</evidence>
<dbReference type="SMART" id="SM00388">
    <property type="entry name" value="HisKA"/>
    <property type="match status" value="1"/>
</dbReference>
<feature type="transmembrane region" description="Helical" evidence="9">
    <location>
        <begin position="160"/>
        <end position="183"/>
    </location>
</feature>
<dbReference type="EC" id="2.7.13.3" evidence="3"/>
<protein>
    <recommendedName>
        <fullName evidence="3">histidine kinase</fullName>
        <ecNumber evidence="3">2.7.13.3</ecNumber>
    </recommendedName>
</protein>
<sequence length="521" mass="59298">MSTQFAAFTTMLIAITVFCIAWYSIATVNNLATQITAQSKDLNDSISITLFQRLGELISAEDYKELDSAAQKMVDSNIVATVVVKDKATKKVILHTQPSEKLREVFKENKISDKALRKKGKTLDDAIYKQSVTKDGKLIELGFYNEPITKLYLDMLRDNMLAMVFIFIFLGFFLSNLISGILIKPINILIKSLGDFAKGNFSHRLEETNYLEINRLIRSYNEMAESLEKLYQSLEQQVKDRTKELEAAYSELKSTQAMMVHSEKMKSLGELVAGITHEINNPVNFIYGNLIHLKNYTADMMSVINQYSEFDADLTEEHKQKIKELKEEIDLDFLKDDLPELIRSCQEGTERTKNIVLDLKNFSRLEEAVINNVDLPREIDTTLNILHNKLKNRITVHKEYQENMPHVEGFGGQLNQVFMNILDNAAFAIQDKGDIWIRLKSDGNNAIIEFEDNGCGMDETTRKKVFDPFFTTKEVGQGTGLGMAISYKVIKNHKGTIDLVTEPGKGSKFTITLPLRMKIHN</sequence>
<dbReference type="Pfam" id="PF02518">
    <property type="entry name" value="HATPase_c"/>
    <property type="match status" value="1"/>
</dbReference>
<dbReference type="SMART" id="SM00304">
    <property type="entry name" value="HAMP"/>
    <property type="match status" value="1"/>
</dbReference>
<evidence type="ECO:0000256" key="9">
    <source>
        <dbReference type="SAM" id="Phobius"/>
    </source>
</evidence>
<dbReference type="InterPro" id="IPR005467">
    <property type="entry name" value="His_kinase_dom"/>
</dbReference>
<evidence type="ECO:0000313" key="12">
    <source>
        <dbReference type="EMBL" id="HIU93455.1"/>
    </source>
</evidence>
<name>A0A9D1N250_9CLOT</name>
<dbReference type="SMART" id="SM00387">
    <property type="entry name" value="HATPase_c"/>
    <property type="match status" value="1"/>
</dbReference>
<dbReference type="Proteomes" id="UP000886748">
    <property type="component" value="Unassembled WGS sequence"/>
</dbReference>
<dbReference type="CDD" id="cd00082">
    <property type="entry name" value="HisKA"/>
    <property type="match status" value="1"/>
</dbReference>
<keyword evidence="9" id="KW-0472">Membrane</keyword>
<evidence type="ECO:0000256" key="3">
    <source>
        <dbReference type="ARBA" id="ARBA00012438"/>
    </source>
</evidence>
<dbReference type="SUPFAM" id="SSF158472">
    <property type="entry name" value="HAMP domain-like"/>
    <property type="match status" value="1"/>
</dbReference>
<keyword evidence="8" id="KW-0175">Coiled coil</keyword>
<comment type="caution">
    <text evidence="12">The sequence shown here is derived from an EMBL/GenBank/DDBJ whole genome shotgun (WGS) entry which is preliminary data.</text>
</comment>
<dbReference type="PANTHER" id="PTHR43065">
    <property type="entry name" value="SENSOR HISTIDINE KINASE"/>
    <property type="match status" value="1"/>
</dbReference>
<reference evidence="12" key="1">
    <citation type="submission" date="2020-10" db="EMBL/GenBank/DDBJ databases">
        <authorList>
            <person name="Gilroy R."/>
        </authorList>
    </citation>
    <scope>NUCLEOTIDE SEQUENCE</scope>
    <source>
        <strain evidence="12">CHK154-7741</strain>
    </source>
</reference>
<keyword evidence="7" id="KW-0902">Two-component regulatory system</keyword>
<evidence type="ECO:0000256" key="1">
    <source>
        <dbReference type="ARBA" id="ARBA00000085"/>
    </source>
</evidence>
<dbReference type="PRINTS" id="PR00344">
    <property type="entry name" value="BCTRLSENSOR"/>
</dbReference>
<proteinExistence type="predicted"/>
<comment type="catalytic activity">
    <reaction evidence="1">
        <text>ATP + protein L-histidine = ADP + protein N-phospho-L-histidine.</text>
        <dbReference type="EC" id="2.7.13.3"/>
    </reaction>
</comment>
<evidence type="ECO:0000259" key="11">
    <source>
        <dbReference type="PROSITE" id="PS50885"/>
    </source>
</evidence>
<dbReference type="PROSITE" id="PS50885">
    <property type="entry name" value="HAMP"/>
    <property type="match status" value="1"/>
</dbReference>
<dbReference type="AlphaFoldDB" id="A0A9D1N250"/>
<accession>A0A9D1N250</accession>
<feature type="transmembrane region" description="Helical" evidence="9">
    <location>
        <begin position="6"/>
        <end position="25"/>
    </location>
</feature>
<evidence type="ECO:0000256" key="8">
    <source>
        <dbReference type="SAM" id="Coils"/>
    </source>
</evidence>
<comment type="subcellular location">
    <subcellularLocation>
        <location evidence="2">Membrane</location>
    </subcellularLocation>
</comment>
<reference evidence="12" key="2">
    <citation type="journal article" date="2021" name="PeerJ">
        <title>Extensive microbial diversity within the chicken gut microbiome revealed by metagenomics and culture.</title>
        <authorList>
            <person name="Gilroy R."/>
            <person name="Ravi A."/>
            <person name="Getino M."/>
            <person name="Pursley I."/>
            <person name="Horton D.L."/>
            <person name="Alikhan N.F."/>
            <person name="Baker D."/>
            <person name="Gharbi K."/>
            <person name="Hall N."/>
            <person name="Watson M."/>
            <person name="Adriaenssens E.M."/>
            <person name="Foster-Nyarko E."/>
            <person name="Jarju S."/>
            <person name="Secka A."/>
            <person name="Antonio M."/>
            <person name="Oren A."/>
            <person name="Chaudhuri R.R."/>
            <person name="La Ragione R."/>
            <person name="Hildebrand F."/>
            <person name="Pallen M.J."/>
        </authorList>
    </citation>
    <scope>NUCLEOTIDE SEQUENCE</scope>
    <source>
        <strain evidence="12">CHK154-7741</strain>
    </source>
</reference>
<dbReference type="InterPro" id="IPR036097">
    <property type="entry name" value="HisK_dim/P_sf"/>
</dbReference>
<keyword evidence="6" id="KW-0418">Kinase</keyword>
<dbReference type="GO" id="GO:0016020">
    <property type="term" value="C:membrane"/>
    <property type="evidence" value="ECO:0007669"/>
    <property type="project" value="UniProtKB-SubCell"/>
</dbReference>
<dbReference type="PANTHER" id="PTHR43065:SF42">
    <property type="entry name" value="TWO-COMPONENT SENSOR PPRA"/>
    <property type="match status" value="1"/>
</dbReference>
<dbReference type="Gene3D" id="3.30.565.10">
    <property type="entry name" value="Histidine kinase-like ATPase, C-terminal domain"/>
    <property type="match status" value="1"/>
</dbReference>
<dbReference type="InterPro" id="IPR003660">
    <property type="entry name" value="HAMP_dom"/>
</dbReference>
<keyword evidence="9" id="KW-0812">Transmembrane</keyword>
<evidence type="ECO:0000256" key="6">
    <source>
        <dbReference type="ARBA" id="ARBA00022777"/>
    </source>
</evidence>